<name>A0A5B7C350_DAVIN</name>
<evidence type="ECO:0000313" key="2">
    <source>
        <dbReference type="EMBL" id="MPA75682.1"/>
    </source>
</evidence>
<dbReference type="EMBL" id="GHES01045123">
    <property type="protein sequence ID" value="MPA75682.1"/>
    <property type="molecule type" value="Transcribed_RNA"/>
</dbReference>
<proteinExistence type="predicted"/>
<feature type="region of interest" description="Disordered" evidence="1">
    <location>
        <begin position="1"/>
        <end position="56"/>
    </location>
</feature>
<protein>
    <recommendedName>
        <fullName evidence="3">WRKY transcription factor 4</fullName>
    </recommendedName>
</protein>
<feature type="compositionally biased region" description="Low complexity" evidence="1">
    <location>
        <begin position="1"/>
        <end position="14"/>
    </location>
</feature>
<sequence>MVENEGSSSGASSAPLRPTITLPPRSSLESLFTGGPGASPGPMTLVSSFFSENDPDSECRSFSQLLAGAMASPAAISGHMPSFPAVEDSSSKDKESGDGGSGDFEFRFKQNRPTGLMIAQSPMFTIPPGLSPASLLDSPGFFSPGQVFELW</sequence>
<accession>A0A5B7C350</accession>
<reference evidence="2" key="1">
    <citation type="submission" date="2019-08" db="EMBL/GenBank/DDBJ databases">
        <title>Reference gene set and small RNA set construction with multiple tissues from Davidia involucrata Baill.</title>
        <authorList>
            <person name="Yang H."/>
            <person name="Zhou C."/>
            <person name="Li G."/>
            <person name="Wang J."/>
            <person name="Gao P."/>
            <person name="Wang M."/>
            <person name="Wang R."/>
            <person name="Zhao Y."/>
        </authorList>
    </citation>
    <scope>NUCLEOTIDE SEQUENCE</scope>
    <source>
        <tissue evidence="2">Mixed with DoveR01_LX</tissue>
    </source>
</reference>
<gene>
    <name evidence="2" type="ORF">Din_045123</name>
</gene>
<evidence type="ECO:0008006" key="3">
    <source>
        <dbReference type="Google" id="ProtNLM"/>
    </source>
</evidence>
<dbReference type="AlphaFoldDB" id="A0A5B7C350"/>
<organism evidence="2">
    <name type="scientific">Davidia involucrata</name>
    <name type="common">Dove tree</name>
    <dbReference type="NCBI Taxonomy" id="16924"/>
    <lineage>
        <taxon>Eukaryota</taxon>
        <taxon>Viridiplantae</taxon>
        <taxon>Streptophyta</taxon>
        <taxon>Embryophyta</taxon>
        <taxon>Tracheophyta</taxon>
        <taxon>Spermatophyta</taxon>
        <taxon>Magnoliopsida</taxon>
        <taxon>eudicotyledons</taxon>
        <taxon>Gunneridae</taxon>
        <taxon>Pentapetalae</taxon>
        <taxon>asterids</taxon>
        <taxon>Cornales</taxon>
        <taxon>Nyssaceae</taxon>
        <taxon>Davidia</taxon>
    </lineage>
</organism>
<feature type="region of interest" description="Disordered" evidence="1">
    <location>
        <begin position="77"/>
        <end position="107"/>
    </location>
</feature>
<evidence type="ECO:0000256" key="1">
    <source>
        <dbReference type="SAM" id="MobiDB-lite"/>
    </source>
</evidence>